<feature type="region of interest" description="Disordered" evidence="1">
    <location>
        <begin position="214"/>
        <end position="240"/>
    </location>
</feature>
<dbReference type="PROSITE" id="PS51186">
    <property type="entry name" value="GNAT"/>
    <property type="match status" value="1"/>
</dbReference>
<dbReference type="PANTHER" id="PTHR20958:SF6">
    <property type="entry name" value="GLYCINE N-ACYLTRANSFERASE-LIKE PROTEIN"/>
    <property type="match status" value="1"/>
</dbReference>
<name>A0A2K1QZ38_9PEZI</name>
<dbReference type="Gene3D" id="3.40.630.30">
    <property type="match status" value="1"/>
</dbReference>
<dbReference type="InParanoid" id="A0A2K1QZ38"/>
<dbReference type="InterPro" id="IPR053225">
    <property type="entry name" value="Acyl-CoA_N-acyltransferase"/>
</dbReference>
<evidence type="ECO:0000259" key="2">
    <source>
        <dbReference type="PROSITE" id="PS51186"/>
    </source>
</evidence>
<dbReference type="CDD" id="cd04301">
    <property type="entry name" value="NAT_SF"/>
    <property type="match status" value="1"/>
</dbReference>
<dbReference type="EMBL" id="NKHZ01000025">
    <property type="protein sequence ID" value="PNS20183.1"/>
    <property type="molecule type" value="Genomic_DNA"/>
</dbReference>
<dbReference type="AlphaFoldDB" id="A0A2K1QZ38"/>
<dbReference type="InterPro" id="IPR016181">
    <property type="entry name" value="Acyl_CoA_acyltransferase"/>
</dbReference>
<evidence type="ECO:0000313" key="3">
    <source>
        <dbReference type="EMBL" id="PNS20183.1"/>
    </source>
</evidence>
<dbReference type="GO" id="GO:0016747">
    <property type="term" value="F:acyltransferase activity, transferring groups other than amino-acyl groups"/>
    <property type="evidence" value="ECO:0007669"/>
    <property type="project" value="InterPro"/>
</dbReference>
<dbReference type="SUPFAM" id="SSF55729">
    <property type="entry name" value="Acyl-CoA N-acyltransferases (Nat)"/>
    <property type="match status" value="1"/>
</dbReference>
<organism evidence="3 4">
    <name type="scientific">Sphaceloma murrayae</name>
    <dbReference type="NCBI Taxonomy" id="2082308"/>
    <lineage>
        <taxon>Eukaryota</taxon>
        <taxon>Fungi</taxon>
        <taxon>Dikarya</taxon>
        <taxon>Ascomycota</taxon>
        <taxon>Pezizomycotina</taxon>
        <taxon>Dothideomycetes</taxon>
        <taxon>Dothideomycetidae</taxon>
        <taxon>Myriangiales</taxon>
        <taxon>Elsinoaceae</taxon>
        <taxon>Sphaceloma</taxon>
    </lineage>
</organism>
<proteinExistence type="predicted"/>
<dbReference type="InterPro" id="IPR000182">
    <property type="entry name" value="GNAT_dom"/>
</dbReference>
<protein>
    <recommendedName>
        <fullName evidence="2">N-acetyltransferase domain-containing protein</fullName>
    </recommendedName>
</protein>
<comment type="caution">
    <text evidence="3">The sequence shown here is derived from an EMBL/GenBank/DDBJ whole genome shotgun (WGS) entry which is preliminary data.</text>
</comment>
<accession>A0A2K1QZ38</accession>
<gene>
    <name evidence="3" type="ORF">CAC42_5633</name>
</gene>
<reference evidence="3 4" key="1">
    <citation type="submission" date="2017-06" db="EMBL/GenBank/DDBJ databases">
        <title>Draft genome sequence of a variant of Elsinoe murrayae.</title>
        <authorList>
            <person name="Cheng Q."/>
        </authorList>
    </citation>
    <scope>NUCLEOTIDE SEQUENCE [LARGE SCALE GENOMIC DNA]</scope>
    <source>
        <strain evidence="3 4">CQ-2017a</strain>
    </source>
</reference>
<feature type="domain" description="N-acetyltransferase" evidence="2">
    <location>
        <begin position="261"/>
        <end position="411"/>
    </location>
</feature>
<dbReference type="OrthoDB" id="61870at2759"/>
<dbReference type="Proteomes" id="UP000243797">
    <property type="component" value="Unassembled WGS sequence"/>
</dbReference>
<evidence type="ECO:0000256" key="1">
    <source>
        <dbReference type="SAM" id="MobiDB-lite"/>
    </source>
</evidence>
<evidence type="ECO:0000313" key="4">
    <source>
        <dbReference type="Proteomes" id="UP000243797"/>
    </source>
</evidence>
<keyword evidence="4" id="KW-1185">Reference proteome</keyword>
<dbReference type="PANTHER" id="PTHR20958">
    <property type="entry name" value="GLYCINE N-ACYLTRANSFERASE-LIKE PROTEIN"/>
    <property type="match status" value="1"/>
</dbReference>
<sequence length="411" mass="46041">MPLPELHEIDPSISLHLIPSLLTLLRTRLPFSIPLYRRIQFAHFTPPTRIITSFPLSSLPASPPCPWFVAYSDPDRGPETQIFLYGSWETARPSDADNAAAASPESPNITVSNSLDPLVPALLRALVLNLRDSNLYHPANHTEEMKARIRLDRGDQDVEIKHHALLGSVHETTARILQGFGILDPEFVDDGSHGTGDRREGMPERCNKWVFDLGRGEGQEDEEEEEAGRGGKGQVPGAEKAGLPERYSKWVFDIEDGAAKEAMDDVELPDGLKWGRLRKGDYALLRSRTGIYRQDRTLEMLPSVAIYPVGDAEDIRPIGWTLLGVDASLTTLHVEPQYRGKGLAKKLARKVWTEHLNWYVQKFIEDGKMVTEKLAHADVATWNKASNGVCKSLGGYTEWGDYWFRADLDKI</sequence>